<dbReference type="GO" id="GO:0005829">
    <property type="term" value="C:cytosol"/>
    <property type="evidence" value="ECO:0007669"/>
    <property type="project" value="TreeGrafter"/>
</dbReference>
<dbReference type="EMBL" id="CP001848">
    <property type="protein sequence ID" value="ADB16263.1"/>
    <property type="molecule type" value="Genomic_DNA"/>
</dbReference>
<reference evidence="9 10" key="1">
    <citation type="journal article" date="2009" name="Stand. Genomic Sci.">
        <title>Complete genome sequence of Pirellula staleyi type strain (ATCC 27377).</title>
        <authorList>
            <person name="Clum A."/>
            <person name="Tindall B.J."/>
            <person name="Sikorski J."/>
            <person name="Ivanova N."/>
            <person name="Mavrommatis K."/>
            <person name="Lucas S."/>
            <person name="Glavina del Rio T."/>
            <person name="Nolan M."/>
            <person name="Chen F."/>
            <person name="Tice H."/>
            <person name="Pitluck S."/>
            <person name="Cheng J.F."/>
            <person name="Chertkov O."/>
            <person name="Brettin T."/>
            <person name="Han C."/>
            <person name="Detter J.C."/>
            <person name="Kuske C."/>
            <person name="Bruce D."/>
            <person name="Goodwin L."/>
            <person name="Ovchinikova G."/>
            <person name="Pati A."/>
            <person name="Mikhailova N."/>
            <person name="Chen A."/>
            <person name="Palaniappan K."/>
            <person name="Land M."/>
            <person name="Hauser L."/>
            <person name="Chang Y.J."/>
            <person name="Jeffries C.D."/>
            <person name="Chain P."/>
            <person name="Rohde M."/>
            <person name="Goker M."/>
            <person name="Bristow J."/>
            <person name="Eisen J.A."/>
            <person name="Markowitz V."/>
            <person name="Hugenholtz P."/>
            <person name="Kyrpides N.C."/>
            <person name="Klenk H.P."/>
            <person name="Lapidus A."/>
        </authorList>
    </citation>
    <scope>NUCLEOTIDE SEQUENCE [LARGE SCALE GENOMIC DNA]</scope>
    <source>
        <strain evidence="10">ATCC 27377 / DSM 6068 / ICPB 4128</strain>
    </source>
</reference>
<dbReference type="InterPro" id="IPR003231">
    <property type="entry name" value="ACP"/>
</dbReference>
<dbReference type="GO" id="GO:0009245">
    <property type="term" value="P:lipid A biosynthetic process"/>
    <property type="evidence" value="ECO:0007669"/>
    <property type="project" value="TreeGrafter"/>
</dbReference>
<protein>
    <recommendedName>
        <fullName evidence="7">Acyl carrier protein</fullName>
        <shortName evidence="7">ACP</shortName>
    </recommendedName>
</protein>
<comment type="subcellular location">
    <subcellularLocation>
        <location evidence="7">Cytoplasm</location>
    </subcellularLocation>
</comment>
<evidence type="ECO:0000256" key="5">
    <source>
        <dbReference type="ARBA" id="ARBA00023098"/>
    </source>
</evidence>
<dbReference type="Proteomes" id="UP000001887">
    <property type="component" value="Chromosome"/>
</dbReference>
<feature type="domain" description="Carrier" evidence="8">
    <location>
        <begin position="6"/>
        <end position="83"/>
    </location>
</feature>
<keyword evidence="1 7" id="KW-0596">Phosphopantetheine</keyword>
<dbReference type="InterPro" id="IPR036736">
    <property type="entry name" value="ACP-like_sf"/>
</dbReference>
<dbReference type="InterPro" id="IPR006162">
    <property type="entry name" value="Ppantetheine_attach_site"/>
</dbReference>
<accession>D2QY49</accession>
<comment type="function">
    <text evidence="7">Carrier of the growing fatty acid chain in fatty acid biosynthesis.</text>
</comment>
<dbReference type="HAMAP" id="MF_01217">
    <property type="entry name" value="Acyl_carrier"/>
    <property type="match status" value="1"/>
</dbReference>
<comment type="pathway">
    <text evidence="7">Lipid metabolism; fatty acid biosynthesis.</text>
</comment>
<keyword evidence="5 7" id="KW-0443">Lipid metabolism</keyword>
<dbReference type="STRING" id="530564.Psta_1588"/>
<dbReference type="AlphaFoldDB" id="D2QY49"/>
<comment type="PTM">
    <text evidence="7">4'-phosphopantetheine is transferred from CoA to a specific serine of apo-ACP by AcpS. This modification is essential for activity because fatty acids are bound in thioester linkage to the sulfhydryl of the prosthetic group.</text>
</comment>
<evidence type="ECO:0000256" key="7">
    <source>
        <dbReference type="HAMAP-Rule" id="MF_01217"/>
    </source>
</evidence>
<keyword evidence="2 7" id="KW-0444">Lipid biosynthesis</keyword>
<dbReference type="KEGG" id="psl:Psta_1588"/>
<evidence type="ECO:0000256" key="2">
    <source>
        <dbReference type="ARBA" id="ARBA00022516"/>
    </source>
</evidence>
<dbReference type="GO" id="GO:0000036">
    <property type="term" value="F:acyl carrier activity"/>
    <property type="evidence" value="ECO:0007669"/>
    <property type="project" value="UniProtKB-UniRule"/>
</dbReference>
<keyword evidence="3 7" id="KW-0597">Phosphoprotein</keyword>
<dbReference type="OrthoDB" id="9809025at2"/>
<dbReference type="Gene3D" id="1.10.1200.10">
    <property type="entry name" value="ACP-like"/>
    <property type="match status" value="1"/>
</dbReference>
<keyword evidence="4 7" id="KW-0276">Fatty acid metabolism</keyword>
<dbReference type="PANTHER" id="PTHR20863:SF76">
    <property type="entry name" value="CARRIER DOMAIN-CONTAINING PROTEIN"/>
    <property type="match status" value="1"/>
</dbReference>
<evidence type="ECO:0000256" key="4">
    <source>
        <dbReference type="ARBA" id="ARBA00022832"/>
    </source>
</evidence>
<evidence type="ECO:0000256" key="3">
    <source>
        <dbReference type="ARBA" id="ARBA00022553"/>
    </source>
</evidence>
<sequence length="130" mass="14153">MAPTKDEVFSKVQAALVDALGVDEEEVTPEATMVGDLGAESIDFLDIVFKLEKAFGIEIPRKELAPEDILTSAEFVQEGKVTAAGIAELKKRMPFVNFTKFEANPAVREFSNLLTVGDLCRYIESKIGAA</sequence>
<keyword evidence="10" id="KW-1185">Reference proteome</keyword>
<dbReference type="PANTHER" id="PTHR20863">
    <property type="entry name" value="ACYL CARRIER PROTEIN"/>
    <property type="match status" value="1"/>
</dbReference>
<dbReference type="GO" id="GO:0016020">
    <property type="term" value="C:membrane"/>
    <property type="evidence" value="ECO:0007669"/>
    <property type="project" value="GOC"/>
</dbReference>
<comment type="similarity">
    <text evidence="7">Belongs to the acyl carrier protein (ACP) family.</text>
</comment>
<evidence type="ECO:0000259" key="8">
    <source>
        <dbReference type="PROSITE" id="PS50075"/>
    </source>
</evidence>
<dbReference type="UniPathway" id="UPA00094"/>
<evidence type="ECO:0000256" key="1">
    <source>
        <dbReference type="ARBA" id="ARBA00022450"/>
    </source>
</evidence>
<evidence type="ECO:0000313" key="9">
    <source>
        <dbReference type="EMBL" id="ADB16263.1"/>
    </source>
</evidence>
<dbReference type="GO" id="GO:0000035">
    <property type="term" value="F:acyl binding"/>
    <property type="evidence" value="ECO:0007669"/>
    <property type="project" value="TreeGrafter"/>
</dbReference>
<proteinExistence type="inferred from homology"/>
<dbReference type="Pfam" id="PF00550">
    <property type="entry name" value="PP-binding"/>
    <property type="match status" value="1"/>
</dbReference>
<dbReference type="HOGENOM" id="CLU_157866_0_0_0"/>
<dbReference type="eggNOG" id="COG0236">
    <property type="taxonomic scope" value="Bacteria"/>
</dbReference>
<dbReference type="PROSITE" id="PS00012">
    <property type="entry name" value="PHOSPHOPANTETHEINE"/>
    <property type="match status" value="1"/>
</dbReference>
<gene>
    <name evidence="7" type="primary">acpP</name>
    <name evidence="9" type="ordered locus">Psta_1588</name>
</gene>
<evidence type="ECO:0000313" key="10">
    <source>
        <dbReference type="Proteomes" id="UP000001887"/>
    </source>
</evidence>
<organism evidence="9 10">
    <name type="scientific">Pirellula staleyi (strain ATCC 27377 / DSM 6068 / ICPB 4128)</name>
    <name type="common">Pirella staleyi</name>
    <dbReference type="NCBI Taxonomy" id="530564"/>
    <lineage>
        <taxon>Bacteria</taxon>
        <taxon>Pseudomonadati</taxon>
        <taxon>Planctomycetota</taxon>
        <taxon>Planctomycetia</taxon>
        <taxon>Pirellulales</taxon>
        <taxon>Pirellulaceae</taxon>
        <taxon>Pirellula</taxon>
    </lineage>
</organism>
<dbReference type="SUPFAM" id="SSF47336">
    <property type="entry name" value="ACP-like"/>
    <property type="match status" value="1"/>
</dbReference>
<dbReference type="InterPro" id="IPR009081">
    <property type="entry name" value="PP-bd_ACP"/>
</dbReference>
<evidence type="ECO:0000256" key="6">
    <source>
        <dbReference type="ARBA" id="ARBA00023160"/>
    </source>
</evidence>
<feature type="modified residue" description="O-(pantetheine 4'-phosphoryl)serine" evidence="7">
    <location>
        <position position="41"/>
    </location>
</feature>
<name>D2QY49_PIRSD</name>
<dbReference type="PROSITE" id="PS50075">
    <property type="entry name" value="CARRIER"/>
    <property type="match status" value="1"/>
</dbReference>
<keyword evidence="7" id="KW-0963">Cytoplasm</keyword>
<keyword evidence="6 7" id="KW-0275">Fatty acid biosynthesis</keyword>